<reference evidence="2 3" key="1">
    <citation type="submission" date="2017-03" db="EMBL/GenBank/DDBJ databases">
        <title>Genomes of endolithic fungi from Antarctica.</title>
        <authorList>
            <person name="Coleine C."/>
            <person name="Masonjones S."/>
            <person name="Stajich J.E."/>
        </authorList>
    </citation>
    <scope>NUCLEOTIDE SEQUENCE [LARGE SCALE GENOMIC DNA]</scope>
    <source>
        <strain evidence="2 3">CCFEE 5187</strain>
    </source>
</reference>
<evidence type="ECO:0000313" key="2">
    <source>
        <dbReference type="EMBL" id="TKA80161.1"/>
    </source>
</evidence>
<feature type="region of interest" description="Disordered" evidence="1">
    <location>
        <begin position="18"/>
        <end position="159"/>
    </location>
</feature>
<comment type="caution">
    <text evidence="2">The sequence shown here is derived from an EMBL/GenBank/DDBJ whole genome shotgun (WGS) entry which is preliminary data.</text>
</comment>
<dbReference type="Proteomes" id="UP000308768">
    <property type="component" value="Unassembled WGS sequence"/>
</dbReference>
<dbReference type="EMBL" id="NAJN01000068">
    <property type="protein sequence ID" value="TKA80161.1"/>
    <property type="molecule type" value="Genomic_DNA"/>
</dbReference>
<feature type="compositionally biased region" description="Basic and acidic residues" evidence="1">
    <location>
        <begin position="134"/>
        <end position="159"/>
    </location>
</feature>
<evidence type="ECO:0000313" key="3">
    <source>
        <dbReference type="Proteomes" id="UP000308768"/>
    </source>
</evidence>
<dbReference type="AlphaFoldDB" id="A0A4U0XU79"/>
<feature type="compositionally biased region" description="Polar residues" evidence="1">
    <location>
        <begin position="92"/>
        <end position="105"/>
    </location>
</feature>
<gene>
    <name evidence="2" type="ORF">B0A49_00767</name>
</gene>
<evidence type="ECO:0000256" key="1">
    <source>
        <dbReference type="SAM" id="MobiDB-lite"/>
    </source>
</evidence>
<feature type="compositionally biased region" description="Polar residues" evidence="1">
    <location>
        <begin position="18"/>
        <end position="43"/>
    </location>
</feature>
<organism evidence="2 3">
    <name type="scientific">Cryomyces minteri</name>
    <dbReference type="NCBI Taxonomy" id="331657"/>
    <lineage>
        <taxon>Eukaryota</taxon>
        <taxon>Fungi</taxon>
        <taxon>Dikarya</taxon>
        <taxon>Ascomycota</taxon>
        <taxon>Pezizomycotina</taxon>
        <taxon>Dothideomycetes</taxon>
        <taxon>Dothideomycetes incertae sedis</taxon>
        <taxon>Cryomyces</taxon>
    </lineage>
</organism>
<feature type="compositionally biased region" description="Polar residues" evidence="1">
    <location>
        <begin position="59"/>
        <end position="83"/>
    </location>
</feature>
<keyword evidence="3" id="KW-1185">Reference proteome</keyword>
<feature type="compositionally biased region" description="Polar residues" evidence="1">
    <location>
        <begin position="114"/>
        <end position="132"/>
    </location>
</feature>
<proteinExistence type="predicted"/>
<accession>A0A4U0XU79</accession>
<name>A0A4U0XU79_9PEZI</name>
<sequence>MSSPLDAARLVLATCTTARSSQKLPSAQPSRPNSTRQLSTQQVRCDLASIRHRSRLGRRTNQTPPTTAAHRLSQTISHLSAATASMPVPLPSTATGLNEKPSTSETRGEAPKESQPSAQISDRQSAIGQTQPKGEAEKAADKLYEERIEEEYAKREGGA</sequence>
<protein>
    <submittedName>
        <fullName evidence="2">Uncharacterized protein</fullName>
    </submittedName>
</protein>